<feature type="domain" description="Pyrin" evidence="2">
    <location>
        <begin position="1"/>
        <end position="88"/>
    </location>
</feature>
<dbReference type="SUPFAM" id="SSF47986">
    <property type="entry name" value="DEATH domain"/>
    <property type="match status" value="1"/>
</dbReference>
<organism evidence="3 4">
    <name type="scientific">Pagothenia borchgrevinki</name>
    <name type="common">Bald rockcod</name>
    <name type="synonym">Trematomus borchgrevinki</name>
    <dbReference type="NCBI Taxonomy" id="8213"/>
    <lineage>
        <taxon>Eukaryota</taxon>
        <taxon>Metazoa</taxon>
        <taxon>Chordata</taxon>
        <taxon>Craniata</taxon>
        <taxon>Vertebrata</taxon>
        <taxon>Euteleostomi</taxon>
        <taxon>Actinopterygii</taxon>
        <taxon>Neopterygii</taxon>
        <taxon>Teleostei</taxon>
        <taxon>Neoteleostei</taxon>
        <taxon>Acanthomorphata</taxon>
        <taxon>Eupercaria</taxon>
        <taxon>Perciformes</taxon>
        <taxon>Notothenioidei</taxon>
        <taxon>Nototheniidae</taxon>
        <taxon>Pagothenia</taxon>
    </lineage>
</organism>
<accession>A0ABD2HKX3</accession>
<evidence type="ECO:0000259" key="2">
    <source>
        <dbReference type="PROSITE" id="PS50824"/>
    </source>
</evidence>
<proteinExistence type="predicted"/>
<feature type="compositionally biased region" description="Pro residues" evidence="1">
    <location>
        <begin position="106"/>
        <end position="123"/>
    </location>
</feature>
<sequence length="156" mass="16379">MVGVLLLGTLEDLGKDDFRDFKWHLKQDNLDGCKPIAVCKLEDASRTQIVTEMTRSYGEEMAMKVAVEILKKMKNMKAAAELTTKYAEMIRAASSSSSAAAASPPAASPPAASPPAASPPAASPPAANTMSAQNESVIVAPTVTGSSHTFNITINK</sequence>
<evidence type="ECO:0000313" key="3">
    <source>
        <dbReference type="EMBL" id="KAL3066461.1"/>
    </source>
</evidence>
<dbReference type="AlphaFoldDB" id="A0ABD2HKX3"/>
<keyword evidence="4" id="KW-1185">Reference proteome</keyword>
<dbReference type="Pfam" id="PF02758">
    <property type="entry name" value="PYRIN"/>
    <property type="match status" value="1"/>
</dbReference>
<name>A0ABD2HKX3_PAGBO</name>
<dbReference type="CDD" id="cd08321">
    <property type="entry name" value="Pyrin_ASC-like"/>
    <property type="match status" value="1"/>
</dbReference>
<dbReference type="Gene3D" id="1.10.533.10">
    <property type="entry name" value="Death Domain, Fas"/>
    <property type="match status" value="1"/>
</dbReference>
<reference evidence="3 4" key="1">
    <citation type="journal article" date="2022" name="G3 (Bethesda)">
        <title>Evaluating Illumina-, Nanopore-, and PacBio-based genome assembly strategies with the bald notothen, Trematomus borchgrevinki.</title>
        <authorList>
            <person name="Rayamajhi N."/>
            <person name="Cheng C.C."/>
            <person name="Catchen J.M."/>
        </authorList>
    </citation>
    <scope>NUCLEOTIDE SEQUENCE [LARGE SCALE GENOMIC DNA]</scope>
    <source>
        <strain evidence="3">AGRC-2024</strain>
    </source>
</reference>
<evidence type="ECO:0000256" key="1">
    <source>
        <dbReference type="SAM" id="MobiDB-lite"/>
    </source>
</evidence>
<feature type="region of interest" description="Disordered" evidence="1">
    <location>
        <begin position="97"/>
        <end position="133"/>
    </location>
</feature>
<protein>
    <recommendedName>
        <fullName evidence="2">Pyrin domain-containing protein</fullName>
    </recommendedName>
</protein>
<dbReference type="SMART" id="SM01289">
    <property type="entry name" value="PYRIN"/>
    <property type="match status" value="1"/>
</dbReference>
<comment type="caution">
    <text evidence="3">The sequence shown here is derived from an EMBL/GenBank/DDBJ whole genome shotgun (WGS) entry which is preliminary data.</text>
</comment>
<dbReference type="InterPro" id="IPR004020">
    <property type="entry name" value="DAPIN"/>
</dbReference>
<dbReference type="Proteomes" id="UP001619887">
    <property type="component" value="Unassembled WGS sequence"/>
</dbReference>
<evidence type="ECO:0000313" key="4">
    <source>
        <dbReference type="Proteomes" id="UP001619887"/>
    </source>
</evidence>
<dbReference type="PROSITE" id="PS50824">
    <property type="entry name" value="DAPIN"/>
    <property type="match status" value="1"/>
</dbReference>
<reference evidence="3 4" key="2">
    <citation type="journal article" date="2024" name="G3 (Bethesda)">
        <title>The genome of the cryopelagic Antarctic bald notothen, Trematomus borchgrevinki.</title>
        <authorList>
            <person name="Rayamajhi N."/>
            <person name="Rivera-Colon A.G."/>
            <person name="Minhas B.F."/>
            <person name="Cheng C.C."/>
            <person name="Catchen J.M."/>
        </authorList>
    </citation>
    <scope>NUCLEOTIDE SEQUENCE [LARGE SCALE GENOMIC DNA]</scope>
    <source>
        <strain evidence="3">AGRC-2024</strain>
    </source>
</reference>
<dbReference type="EMBL" id="JBIYXZ010002068">
    <property type="protein sequence ID" value="KAL3066461.1"/>
    <property type="molecule type" value="Genomic_DNA"/>
</dbReference>
<gene>
    <name evidence="3" type="ORF">OYC64_016419</name>
</gene>
<dbReference type="InterPro" id="IPR011029">
    <property type="entry name" value="DEATH-like_dom_sf"/>
</dbReference>